<dbReference type="Pfam" id="PF16761">
    <property type="entry name" value="Clr2_transil"/>
    <property type="match status" value="1"/>
</dbReference>
<dbReference type="RefSeq" id="XP_013423514.1">
    <property type="nucleotide sequence ID" value="XM_013568060.1"/>
</dbReference>
<organism evidence="2 3">
    <name type="scientific">Aureobasidium namibiae CBS 147.97</name>
    <dbReference type="NCBI Taxonomy" id="1043004"/>
    <lineage>
        <taxon>Eukaryota</taxon>
        <taxon>Fungi</taxon>
        <taxon>Dikarya</taxon>
        <taxon>Ascomycota</taxon>
        <taxon>Pezizomycotina</taxon>
        <taxon>Dothideomycetes</taxon>
        <taxon>Dothideomycetidae</taxon>
        <taxon>Dothideales</taxon>
        <taxon>Saccotheciaceae</taxon>
        <taxon>Aureobasidium</taxon>
    </lineage>
</organism>
<dbReference type="InterPro" id="IPR031915">
    <property type="entry name" value="Clr2_N"/>
</dbReference>
<evidence type="ECO:0000259" key="1">
    <source>
        <dbReference type="Pfam" id="PF16761"/>
    </source>
</evidence>
<reference evidence="2 3" key="1">
    <citation type="journal article" date="2014" name="BMC Genomics">
        <title>Genome sequencing of four Aureobasidium pullulans varieties: biotechnological potential, stress tolerance, and description of new species.</title>
        <authorList>
            <person name="Gostin Ar C."/>
            <person name="Ohm R.A."/>
            <person name="Kogej T."/>
            <person name="Sonjak S."/>
            <person name="Turk M."/>
            <person name="Zajc J."/>
            <person name="Zalar P."/>
            <person name="Grube M."/>
            <person name="Sun H."/>
            <person name="Han J."/>
            <person name="Sharma A."/>
            <person name="Chiniquy J."/>
            <person name="Ngan C.Y."/>
            <person name="Lipzen A."/>
            <person name="Barry K."/>
            <person name="Grigoriev I.V."/>
            <person name="Gunde-Cimerman N."/>
        </authorList>
    </citation>
    <scope>NUCLEOTIDE SEQUENCE [LARGE SCALE GENOMIC DNA]</scope>
    <source>
        <strain evidence="2 3">CBS 147.97</strain>
    </source>
</reference>
<keyword evidence="3" id="KW-1185">Reference proteome</keyword>
<evidence type="ECO:0000313" key="3">
    <source>
        <dbReference type="Proteomes" id="UP000027730"/>
    </source>
</evidence>
<proteinExistence type="predicted"/>
<sequence length="207" mass="23340">MDPIQINLSAPIYGSNGTGVVPNQVGESFEVPDSLLVALTSAFKRMLAQPGPHGATLRAMFGNHRYKFVGEMPVGYTHVRFTRDDGRRDIRVYGHSSGLCYNSAAQFLPHVVAMLVLSDRCYCNLCHEVDTKESYDSVTLSVKQAVNVQNSLHFYTRRLNYHRQRKQMPLNPAHPANNRVGGRVQRDIAMQKLGQSHIQQSERQEEE</sequence>
<dbReference type="HOGENOM" id="CLU_1326135_0_0_1"/>
<dbReference type="AlphaFoldDB" id="A0A074WCM1"/>
<accession>A0A074WCM1</accession>
<name>A0A074WCM1_9PEZI</name>
<dbReference type="GeneID" id="25414209"/>
<feature type="domain" description="Cryptic loci regulator 2 N-terminal" evidence="1">
    <location>
        <begin position="71"/>
        <end position="126"/>
    </location>
</feature>
<protein>
    <recommendedName>
        <fullName evidence="1">Cryptic loci regulator 2 N-terminal domain-containing protein</fullName>
    </recommendedName>
</protein>
<dbReference type="Proteomes" id="UP000027730">
    <property type="component" value="Unassembled WGS sequence"/>
</dbReference>
<dbReference type="EMBL" id="KL584722">
    <property type="protein sequence ID" value="KEQ69319.1"/>
    <property type="molecule type" value="Genomic_DNA"/>
</dbReference>
<gene>
    <name evidence="2" type="ORF">M436DRAFT_67379</name>
</gene>
<evidence type="ECO:0000313" key="2">
    <source>
        <dbReference type="EMBL" id="KEQ69319.1"/>
    </source>
</evidence>
<dbReference type="OrthoDB" id="438224at2759"/>